<accession>A0A2P6Q784</accession>
<dbReference type="Proteomes" id="UP000238479">
    <property type="component" value="Chromosome 5"/>
</dbReference>
<evidence type="ECO:0000313" key="2">
    <source>
        <dbReference type="Proteomes" id="UP000238479"/>
    </source>
</evidence>
<sequence length="55" mass="6414">MSKFLSDFVCDIMIDVISWDIVWEIYSLKSEQAFVIILAWVLSPAEIEDYLAEVE</sequence>
<gene>
    <name evidence="1" type="ORF">RchiOBHm_Chr5g0020161</name>
</gene>
<evidence type="ECO:0000313" key="1">
    <source>
        <dbReference type="EMBL" id="PRQ30027.1"/>
    </source>
</evidence>
<dbReference type="Gramene" id="PRQ30027">
    <property type="protein sequence ID" value="PRQ30027"/>
    <property type="gene ID" value="RchiOBHm_Chr5g0020161"/>
</dbReference>
<protein>
    <submittedName>
        <fullName evidence="1">Uncharacterized protein</fullName>
    </submittedName>
</protein>
<organism evidence="1 2">
    <name type="scientific">Rosa chinensis</name>
    <name type="common">China rose</name>
    <dbReference type="NCBI Taxonomy" id="74649"/>
    <lineage>
        <taxon>Eukaryota</taxon>
        <taxon>Viridiplantae</taxon>
        <taxon>Streptophyta</taxon>
        <taxon>Embryophyta</taxon>
        <taxon>Tracheophyta</taxon>
        <taxon>Spermatophyta</taxon>
        <taxon>Magnoliopsida</taxon>
        <taxon>eudicotyledons</taxon>
        <taxon>Gunneridae</taxon>
        <taxon>Pentapetalae</taxon>
        <taxon>rosids</taxon>
        <taxon>fabids</taxon>
        <taxon>Rosales</taxon>
        <taxon>Rosaceae</taxon>
        <taxon>Rosoideae</taxon>
        <taxon>Rosoideae incertae sedis</taxon>
        <taxon>Rosa</taxon>
    </lineage>
</organism>
<keyword evidence="2" id="KW-1185">Reference proteome</keyword>
<name>A0A2P6Q784_ROSCH</name>
<comment type="caution">
    <text evidence="1">The sequence shown here is derived from an EMBL/GenBank/DDBJ whole genome shotgun (WGS) entry which is preliminary data.</text>
</comment>
<proteinExistence type="predicted"/>
<dbReference type="EMBL" id="PDCK01000043">
    <property type="protein sequence ID" value="PRQ30027.1"/>
    <property type="molecule type" value="Genomic_DNA"/>
</dbReference>
<reference evidence="1 2" key="1">
    <citation type="journal article" date="2018" name="Nat. Genet.">
        <title>The Rosa genome provides new insights in the design of modern roses.</title>
        <authorList>
            <person name="Bendahmane M."/>
        </authorList>
    </citation>
    <scope>NUCLEOTIDE SEQUENCE [LARGE SCALE GENOMIC DNA]</scope>
    <source>
        <strain evidence="2">cv. Old Blush</strain>
    </source>
</reference>
<dbReference type="AlphaFoldDB" id="A0A2P6Q784"/>